<dbReference type="GO" id="GO:0005146">
    <property type="term" value="F:leukemia inhibitory factor receptor binding"/>
    <property type="evidence" value="ECO:0007669"/>
    <property type="project" value="InterPro"/>
</dbReference>
<keyword evidence="3" id="KW-0202">Cytokine</keyword>
<dbReference type="GO" id="GO:0048861">
    <property type="term" value="P:leukemia inhibitory factor signaling pathway"/>
    <property type="evidence" value="ECO:0007669"/>
    <property type="project" value="TreeGrafter"/>
</dbReference>
<comment type="subcellular location">
    <subcellularLocation>
        <location evidence="1">Secreted</location>
    </subcellularLocation>
</comment>
<protein>
    <recommendedName>
        <fullName evidence="2">Leukemia inhibitory factor</fullName>
    </recommendedName>
</protein>
<dbReference type="GO" id="GO:0008083">
    <property type="term" value="F:growth factor activity"/>
    <property type="evidence" value="ECO:0007669"/>
    <property type="project" value="TreeGrafter"/>
</dbReference>
<dbReference type="GO" id="GO:0008284">
    <property type="term" value="P:positive regulation of cell population proliferation"/>
    <property type="evidence" value="ECO:0007669"/>
    <property type="project" value="TreeGrafter"/>
</dbReference>
<dbReference type="PANTHER" id="PTHR10633">
    <property type="entry name" value="LEUKEMIA INHIBITORY FACTOR"/>
    <property type="match status" value="1"/>
</dbReference>
<dbReference type="GO" id="GO:0045595">
    <property type="term" value="P:regulation of cell differentiation"/>
    <property type="evidence" value="ECO:0007669"/>
    <property type="project" value="TreeGrafter"/>
</dbReference>
<keyword evidence="4" id="KW-0964">Secreted</keyword>
<dbReference type="SMART" id="SM00080">
    <property type="entry name" value="LIF_OSM"/>
    <property type="match status" value="1"/>
</dbReference>
<comment type="function">
    <text evidence="5">LIF has the capacity to induce terminal differentiation in leukemic cells. Its activities include the induction of hematopoietic differentiation in normal and myeloid leukemia cells, the induction of neuronal cell differentiation, and the stimulation of acute-phase protein synthesis in hepatocytes.</text>
</comment>
<proteinExistence type="predicted"/>
<feature type="chain" id="PRO_5043653028" description="Leukemia inhibitory factor" evidence="6">
    <location>
        <begin position="24"/>
        <end position="225"/>
    </location>
</feature>
<evidence type="ECO:0000313" key="7">
    <source>
        <dbReference type="EMBL" id="KAG8596623.1"/>
    </source>
</evidence>
<gene>
    <name evidence="7" type="ORF">GDO81_001996</name>
</gene>
<dbReference type="PANTHER" id="PTHR10633:SF0">
    <property type="entry name" value="LEUKEMIA INHIBITORY FACTOR"/>
    <property type="match status" value="1"/>
</dbReference>
<reference evidence="7" key="1">
    <citation type="thesis" date="2020" institute="ProQuest LLC" country="789 East Eisenhower Parkway, Ann Arbor, MI, USA">
        <title>Comparative Genomics and Chromosome Evolution.</title>
        <authorList>
            <person name="Mudd A.B."/>
        </authorList>
    </citation>
    <scope>NUCLEOTIDE SEQUENCE</scope>
    <source>
        <strain evidence="7">237g6f4</strain>
        <tissue evidence="7">Blood</tissue>
    </source>
</reference>
<dbReference type="AlphaFoldDB" id="A0AAV7DGL4"/>
<dbReference type="GO" id="GO:0005615">
    <property type="term" value="C:extracellular space"/>
    <property type="evidence" value="ECO:0007669"/>
    <property type="project" value="UniProtKB-KW"/>
</dbReference>
<evidence type="ECO:0000313" key="8">
    <source>
        <dbReference type="Proteomes" id="UP000824782"/>
    </source>
</evidence>
<accession>A0AAV7DGL4</accession>
<dbReference type="GO" id="GO:0006955">
    <property type="term" value="P:immune response"/>
    <property type="evidence" value="ECO:0007669"/>
    <property type="project" value="InterPro"/>
</dbReference>
<dbReference type="GO" id="GO:0005125">
    <property type="term" value="F:cytokine activity"/>
    <property type="evidence" value="ECO:0007669"/>
    <property type="project" value="UniProtKB-KW"/>
</dbReference>
<dbReference type="PRINTS" id="PR01883">
    <property type="entry name" value="LEUKAEMIAIF"/>
</dbReference>
<dbReference type="Proteomes" id="UP000824782">
    <property type="component" value="Unassembled WGS sequence"/>
</dbReference>
<dbReference type="Pfam" id="PF01291">
    <property type="entry name" value="LIF_OSM"/>
    <property type="match status" value="1"/>
</dbReference>
<keyword evidence="6" id="KW-0732">Signal</keyword>
<keyword evidence="8" id="KW-1185">Reference proteome</keyword>
<evidence type="ECO:0000256" key="5">
    <source>
        <dbReference type="ARBA" id="ARBA00024822"/>
    </source>
</evidence>
<evidence type="ECO:0000256" key="3">
    <source>
        <dbReference type="ARBA" id="ARBA00022514"/>
    </source>
</evidence>
<feature type="signal peptide" evidence="6">
    <location>
        <begin position="1"/>
        <end position="23"/>
    </location>
</feature>
<dbReference type="EMBL" id="WNYA01000001">
    <property type="protein sequence ID" value="KAG8596623.1"/>
    <property type="molecule type" value="Genomic_DNA"/>
</dbReference>
<evidence type="ECO:0000256" key="1">
    <source>
        <dbReference type="ARBA" id="ARBA00004613"/>
    </source>
</evidence>
<evidence type="ECO:0000256" key="6">
    <source>
        <dbReference type="SAM" id="SignalP"/>
    </source>
</evidence>
<sequence length="225" mass="25629">MQLVAGVVQLLIFQHLALLMARAKPLNDVSSPSTDASKCNDSITSIMSQIHLLIMDMHLKAKGLFDTYAHSQSFSSEAISALCHAEHHEFPKFTLLSTSTEEDTLNELYKIFQYMNTAMGNITQEQMHLNPRNRALHRELNASKVEIAAVISNLSCVLNKRYKVPEVHMYYKVHKSSNTWTKKTKGCKILRKYEHFLKDANKITSDWEKKGEETQGRSSDTQGNR</sequence>
<evidence type="ECO:0000256" key="4">
    <source>
        <dbReference type="ARBA" id="ARBA00022525"/>
    </source>
</evidence>
<dbReference type="InterPro" id="IPR003624">
    <property type="entry name" value="Leukemia_IF"/>
</dbReference>
<dbReference type="SUPFAM" id="SSF47266">
    <property type="entry name" value="4-helical cytokines"/>
    <property type="match status" value="1"/>
</dbReference>
<dbReference type="InterPro" id="IPR009079">
    <property type="entry name" value="4_helix_cytokine-like_core"/>
</dbReference>
<evidence type="ECO:0000256" key="2">
    <source>
        <dbReference type="ARBA" id="ARBA00016836"/>
    </source>
</evidence>
<dbReference type="Gene3D" id="1.20.1250.10">
    <property type="match status" value="1"/>
</dbReference>
<organism evidence="7 8">
    <name type="scientific">Engystomops pustulosus</name>
    <name type="common">Tungara frog</name>
    <name type="synonym">Physalaemus pustulosus</name>
    <dbReference type="NCBI Taxonomy" id="76066"/>
    <lineage>
        <taxon>Eukaryota</taxon>
        <taxon>Metazoa</taxon>
        <taxon>Chordata</taxon>
        <taxon>Craniata</taxon>
        <taxon>Vertebrata</taxon>
        <taxon>Euteleostomi</taxon>
        <taxon>Amphibia</taxon>
        <taxon>Batrachia</taxon>
        <taxon>Anura</taxon>
        <taxon>Neobatrachia</taxon>
        <taxon>Hyloidea</taxon>
        <taxon>Leptodactylidae</taxon>
        <taxon>Leiuperinae</taxon>
        <taxon>Engystomops</taxon>
    </lineage>
</organism>
<comment type="caution">
    <text evidence="7">The sequence shown here is derived from an EMBL/GenBank/DDBJ whole genome shotgun (WGS) entry which is preliminary data.</text>
</comment>
<name>A0AAV7DGL4_ENGPU</name>
<dbReference type="InterPro" id="IPR001581">
    <property type="entry name" value="Leukemia_IF/oncostatin"/>
</dbReference>